<accession>A0A9N9DIE8</accession>
<reference evidence="1" key="1">
    <citation type="submission" date="2021-06" db="EMBL/GenBank/DDBJ databases">
        <authorList>
            <person name="Kallberg Y."/>
            <person name="Tangrot J."/>
            <person name="Rosling A."/>
        </authorList>
    </citation>
    <scope>NUCLEOTIDE SEQUENCE</scope>
    <source>
        <strain evidence="1">MT106</strain>
    </source>
</reference>
<evidence type="ECO:0000313" key="1">
    <source>
        <dbReference type="EMBL" id="CAG8636212.1"/>
    </source>
</evidence>
<gene>
    <name evidence="1" type="ORF">AGERDE_LOCUS10754</name>
</gene>
<comment type="caution">
    <text evidence="1">The sequence shown here is derived from an EMBL/GenBank/DDBJ whole genome shotgun (WGS) entry which is preliminary data.</text>
</comment>
<name>A0A9N9DIE8_9GLOM</name>
<dbReference type="AlphaFoldDB" id="A0A9N9DIE8"/>
<dbReference type="Proteomes" id="UP000789831">
    <property type="component" value="Unassembled WGS sequence"/>
</dbReference>
<protein>
    <submittedName>
        <fullName evidence="1">48_t:CDS:1</fullName>
    </submittedName>
</protein>
<dbReference type="EMBL" id="CAJVPL010003648">
    <property type="protein sequence ID" value="CAG8636212.1"/>
    <property type="molecule type" value="Genomic_DNA"/>
</dbReference>
<organism evidence="1 2">
    <name type="scientific">Ambispora gerdemannii</name>
    <dbReference type="NCBI Taxonomy" id="144530"/>
    <lineage>
        <taxon>Eukaryota</taxon>
        <taxon>Fungi</taxon>
        <taxon>Fungi incertae sedis</taxon>
        <taxon>Mucoromycota</taxon>
        <taxon>Glomeromycotina</taxon>
        <taxon>Glomeromycetes</taxon>
        <taxon>Archaeosporales</taxon>
        <taxon>Ambisporaceae</taxon>
        <taxon>Ambispora</taxon>
    </lineage>
</organism>
<keyword evidence="2" id="KW-1185">Reference proteome</keyword>
<feature type="non-terminal residue" evidence="1">
    <location>
        <position position="1"/>
    </location>
</feature>
<proteinExistence type="predicted"/>
<dbReference type="OrthoDB" id="2359847at2759"/>
<evidence type="ECO:0000313" key="2">
    <source>
        <dbReference type="Proteomes" id="UP000789831"/>
    </source>
</evidence>
<sequence length="333" mass="39034">NSKRIPPYSGKTSLTQLKEIIGVNWAEWIKQCRQILTILILDEIQMIFKQERGIDESSETVRMYSGKLTFDSCRDTTIDLVDIKFIVEESKGCVERYCRKHFRLALRTSQTLVDIFKNDRGTCGFGFSHIAIYKKRNGATDSGKCVDFQRHFYVHEFMCTTIDRCCASPKVKSLSPEQLQICQMAYTNKEMSFNPDNISIQRLVKSGILVVDGEHLFFSAPLMKRSFFQQQCAIDKMEKFQRDAWIWSRWTPFRSFLRDSRDMAEHSRRFETAGENEEIVRYAKSIAIIDIRSESKKIRKLHKDFIHVSCFEDYVTFKIECLDKEPLIVKIQD</sequence>